<feature type="domain" description="Amidase" evidence="2">
    <location>
        <begin position="53"/>
        <end position="538"/>
    </location>
</feature>
<evidence type="ECO:0000256" key="1">
    <source>
        <dbReference type="SAM" id="SignalP"/>
    </source>
</evidence>
<dbReference type="InterPro" id="IPR036928">
    <property type="entry name" value="AS_sf"/>
</dbReference>
<proteinExistence type="predicted"/>
<feature type="chain" id="PRO_5046261684" description="Amidase domain-containing protein" evidence="1">
    <location>
        <begin position="20"/>
        <end position="622"/>
    </location>
</feature>
<reference evidence="3" key="1">
    <citation type="submission" date="2014-09" db="EMBL/GenBank/DDBJ databases">
        <title>Genome sequence of the luminous mushroom Mycena chlorophos for searching fungal bioluminescence genes.</title>
        <authorList>
            <person name="Tanaka Y."/>
            <person name="Kasuga D."/>
            <person name="Oba Y."/>
            <person name="Hase S."/>
            <person name="Sato K."/>
            <person name="Oba Y."/>
            <person name="Sakakibara Y."/>
        </authorList>
    </citation>
    <scope>NUCLEOTIDE SEQUENCE</scope>
</reference>
<evidence type="ECO:0000313" key="3">
    <source>
        <dbReference type="EMBL" id="GAT52317.1"/>
    </source>
</evidence>
<dbReference type="SUPFAM" id="SSF75304">
    <property type="entry name" value="Amidase signature (AS) enzymes"/>
    <property type="match status" value="1"/>
</dbReference>
<feature type="signal peptide" evidence="1">
    <location>
        <begin position="1"/>
        <end position="19"/>
    </location>
</feature>
<dbReference type="EMBL" id="DF847722">
    <property type="protein sequence ID" value="GAT52317.1"/>
    <property type="molecule type" value="Genomic_DNA"/>
</dbReference>
<dbReference type="InterPro" id="IPR023631">
    <property type="entry name" value="Amidase_dom"/>
</dbReference>
<dbReference type="Proteomes" id="UP000815677">
    <property type="component" value="Unassembled WGS sequence"/>
</dbReference>
<sequence>MVLLRSVLVLALGPVAVFSFSQSRPRANLPDLYEATLADLQAGLEAGQFTSVDLVTAYIARINEVNSELHAVIEISPTALAHAATLDAQRKQNQTLGPLHGIPILVKDNIATQVSDGMNTTAGSYVLLNSVVPGDSTVVAKLRAAGAIILGKANMSEWAGFGPLAPEGWSGRGGQTTNAYYPNGTACGSSSGSGVAASIGLSAAALGTETAGSITCPASANNVVGIKPTVGLTSRAGVIPASEHQDTVGPLARTVTDAALILNVIAGKDSADNYTSAQPSTVPDYTARLSKDALKGVRIGVPREVFLDPYYGPIVGGAEFATALKTLESLGAIITDPANVTNADEIISSSIPGLGAIITDPANITNVDEIISSFIPGSVLYTDIKYDLAAYLATLTSIPTNVHTVQDIAAWNNANKALEEPALDAYTEWNLYFDLAANTSRDANYTAAVATDYLWGRTQGIDAALTKYNLSALVLPETSAMTIVAGIAGYPIVTVPLGFQANTTKPLDAGGADQPYQTAPNLPFGLTFVGTAWSEADLIAYAYAYEQATMTRLKLKAYEAATPKTQLVDVIGKDGNSTSTASSTASNTTSTTSPALRARNVTAGFVLAAVVSAWTMLLEFVV</sequence>
<name>A0ABQ0LMP3_MYCCL</name>
<dbReference type="PANTHER" id="PTHR42678:SF34">
    <property type="entry name" value="OS04G0183300 PROTEIN"/>
    <property type="match status" value="1"/>
</dbReference>
<gene>
    <name evidence="3" type="ORF">MCHLO_09381</name>
</gene>
<dbReference type="PANTHER" id="PTHR42678">
    <property type="entry name" value="AMIDASE"/>
    <property type="match status" value="1"/>
</dbReference>
<evidence type="ECO:0000313" key="4">
    <source>
        <dbReference type="Proteomes" id="UP000815677"/>
    </source>
</evidence>
<accession>A0ABQ0LMP3</accession>
<protein>
    <recommendedName>
        <fullName evidence="2">Amidase domain-containing protein</fullName>
    </recommendedName>
</protein>
<keyword evidence="4" id="KW-1185">Reference proteome</keyword>
<keyword evidence="1" id="KW-0732">Signal</keyword>
<dbReference type="Gene3D" id="3.90.1300.10">
    <property type="entry name" value="Amidase signature (AS) domain"/>
    <property type="match status" value="1"/>
</dbReference>
<dbReference type="Pfam" id="PF01425">
    <property type="entry name" value="Amidase"/>
    <property type="match status" value="1"/>
</dbReference>
<evidence type="ECO:0000259" key="2">
    <source>
        <dbReference type="Pfam" id="PF01425"/>
    </source>
</evidence>
<organism evidence="3 4">
    <name type="scientific">Mycena chlorophos</name>
    <name type="common">Agaric fungus</name>
    <name type="synonym">Agaricus chlorophos</name>
    <dbReference type="NCBI Taxonomy" id="658473"/>
    <lineage>
        <taxon>Eukaryota</taxon>
        <taxon>Fungi</taxon>
        <taxon>Dikarya</taxon>
        <taxon>Basidiomycota</taxon>
        <taxon>Agaricomycotina</taxon>
        <taxon>Agaricomycetes</taxon>
        <taxon>Agaricomycetidae</taxon>
        <taxon>Agaricales</taxon>
        <taxon>Marasmiineae</taxon>
        <taxon>Mycenaceae</taxon>
        <taxon>Mycena</taxon>
    </lineage>
</organism>